<comment type="subcellular location">
    <subcellularLocation>
        <location evidence="1">Mitochondrion</location>
    </subcellularLocation>
</comment>
<evidence type="ECO:0000256" key="6">
    <source>
        <dbReference type="ARBA" id="ARBA00031849"/>
    </source>
</evidence>
<evidence type="ECO:0000313" key="10">
    <source>
        <dbReference type="Proteomes" id="UP000076837"/>
    </source>
</evidence>
<keyword evidence="8" id="KW-1133">Transmembrane helix</keyword>
<comment type="similarity">
    <text evidence="2">Belongs to the AIM9 family.</text>
</comment>
<sequence>MMDSLGDSPDPYRYTSGRWLRRDALERESRFIRFNFDALCCKVLELCPGASSVTSYDKKEGGFNRVFIFHTDNAKRIVARLPFALAGVSRLTTNSEVATIKYLQAETGIPIPKILDWSDDASNAIGSEYIIMEHASGISLHEKWPTMDVSDQIRCIEAICQKLKEIVDLNFPAYGSLYFAETPYLPTSKLLLNREFCIGPHCGAMYWNCNVGQPRYYHDTRPNQGPWLKIADYCDGLIDTGISKIPPAGSVSKRPRYHGSIETHKKLLYYGRAMLKEMAKSSQIQNAATPVMFHPDLHKRNIFVSEEDPTVVSAIIDWQSTSIEPAFWYADAIPDFAQPVSDPSSEDKIEPKSEACAKAYDFCIQFLAPKLSVARSMEEAYLRPFRYCYRTWEDGAVAFREELIQTSQHWKELGFAVQSPFPLPCPDEITVHQKEYRLFEAAQQLRHSLSSLLNTASDGWVPLQDWEGTESAHWEVFEGMLQEKVVVQAFGLLAGSAGSAGALALTPIARDPHLVAFYASLTAVIPAVTVAFWLAFHKYDAEASAAERDACRGDVAGYQEQTESRARRHSADSAPKLDPVDTGRPLSFAVP</sequence>
<dbReference type="Gene3D" id="3.30.200.20">
    <property type="entry name" value="Phosphorylase Kinase, domain 1"/>
    <property type="match status" value="1"/>
</dbReference>
<organism evidence="9 10">
    <name type="scientific">Didymella rabiei</name>
    <name type="common">Chickpea ascochyta blight fungus</name>
    <name type="synonym">Mycosphaerella rabiei</name>
    <dbReference type="NCBI Taxonomy" id="5454"/>
    <lineage>
        <taxon>Eukaryota</taxon>
        <taxon>Fungi</taxon>
        <taxon>Dikarya</taxon>
        <taxon>Ascomycota</taxon>
        <taxon>Pezizomycotina</taxon>
        <taxon>Dothideomycetes</taxon>
        <taxon>Pleosporomycetidae</taxon>
        <taxon>Pleosporales</taxon>
        <taxon>Pleosporineae</taxon>
        <taxon>Didymellaceae</taxon>
        <taxon>Ascochyta</taxon>
    </lineage>
</organism>
<proteinExistence type="inferred from homology"/>
<comment type="caution">
    <text evidence="9">The sequence shown here is derived from an EMBL/GenBank/DDBJ whole genome shotgun (WGS) entry which is preliminary data.</text>
</comment>
<keyword evidence="4" id="KW-0809">Transit peptide</keyword>
<dbReference type="STRING" id="5454.A0A163E883"/>
<dbReference type="OrthoDB" id="2831558at2759"/>
<dbReference type="GO" id="GO:0016740">
    <property type="term" value="F:transferase activity"/>
    <property type="evidence" value="ECO:0007669"/>
    <property type="project" value="UniProtKB-KW"/>
</dbReference>
<reference evidence="9 10" key="1">
    <citation type="journal article" date="2016" name="Sci. Rep.">
        <title>Draft genome sequencing and secretome analysis of fungal phytopathogen Ascochyta rabiei provides insight into the necrotrophic effector repertoire.</title>
        <authorList>
            <person name="Verma S."/>
            <person name="Gazara R.K."/>
            <person name="Nizam S."/>
            <person name="Parween S."/>
            <person name="Chattopadhyay D."/>
            <person name="Verma P.K."/>
        </authorList>
    </citation>
    <scope>NUCLEOTIDE SEQUENCE [LARGE SCALE GENOMIC DNA]</scope>
    <source>
        <strain evidence="9 10">ArDII</strain>
    </source>
</reference>
<dbReference type="PANTHER" id="PTHR36091">
    <property type="entry name" value="ALTERED INHERITANCE OF MITOCHONDRIA PROTEIN 9, MITOCHONDRIAL"/>
    <property type="match status" value="1"/>
</dbReference>
<accession>A0A163E883</accession>
<dbReference type="InterPro" id="IPR011009">
    <property type="entry name" value="Kinase-like_dom_sf"/>
</dbReference>
<gene>
    <name evidence="9" type="ORF">ST47_g5296</name>
</gene>
<evidence type="ECO:0000256" key="2">
    <source>
        <dbReference type="ARBA" id="ARBA00005543"/>
    </source>
</evidence>
<dbReference type="SUPFAM" id="SSF56112">
    <property type="entry name" value="Protein kinase-like (PK-like)"/>
    <property type="match status" value="1"/>
</dbReference>
<evidence type="ECO:0000256" key="1">
    <source>
        <dbReference type="ARBA" id="ARBA00004173"/>
    </source>
</evidence>
<evidence type="ECO:0000256" key="3">
    <source>
        <dbReference type="ARBA" id="ARBA00016197"/>
    </source>
</evidence>
<name>A0A163E883_DIDRA</name>
<evidence type="ECO:0000256" key="5">
    <source>
        <dbReference type="ARBA" id="ARBA00023128"/>
    </source>
</evidence>
<keyword evidence="8" id="KW-0812">Transmembrane</keyword>
<evidence type="ECO:0000256" key="7">
    <source>
        <dbReference type="SAM" id="MobiDB-lite"/>
    </source>
</evidence>
<dbReference type="InterPro" id="IPR051035">
    <property type="entry name" value="Mito_inheritance_9"/>
</dbReference>
<keyword evidence="9" id="KW-0808">Transferase</keyword>
<feature type="transmembrane region" description="Helical" evidence="8">
    <location>
        <begin position="515"/>
        <end position="536"/>
    </location>
</feature>
<feature type="transmembrane region" description="Helical" evidence="8">
    <location>
        <begin position="485"/>
        <end position="509"/>
    </location>
</feature>
<keyword evidence="10" id="KW-1185">Reference proteome</keyword>
<dbReference type="PANTHER" id="PTHR36091:SF1">
    <property type="entry name" value="ALTERED INHERITANCE OF MITOCHONDRIA PROTEIN 9, MITOCHONDRIAL"/>
    <property type="match status" value="1"/>
</dbReference>
<evidence type="ECO:0000313" key="9">
    <source>
        <dbReference type="EMBL" id="KZM23570.1"/>
    </source>
</evidence>
<dbReference type="GO" id="GO:0005739">
    <property type="term" value="C:mitochondrion"/>
    <property type="evidence" value="ECO:0007669"/>
    <property type="project" value="UniProtKB-SubCell"/>
</dbReference>
<feature type="region of interest" description="Disordered" evidence="7">
    <location>
        <begin position="556"/>
        <end position="591"/>
    </location>
</feature>
<dbReference type="AlphaFoldDB" id="A0A163E883"/>
<evidence type="ECO:0000256" key="8">
    <source>
        <dbReference type="SAM" id="Phobius"/>
    </source>
</evidence>
<dbReference type="Proteomes" id="UP000076837">
    <property type="component" value="Unassembled WGS sequence"/>
</dbReference>
<keyword evidence="8" id="KW-0472">Membrane</keyword>
<feature type="compositionally biased region" description="Basic and acidic residues" evidence="7">
    <location>
        <begin position="562"/>
        <end position="571"/>
    </location>
</feature>
<dbReference type="EMBL" id="JYNV01000193">
    <property type="protein sequence ID" value="KZM23570.1"/>
    <property type="molecule type" value="Genomic_DNA"/>
</dbReference>
<protein>
    <recommendedName>
        <fullName evidence="3">Altered inheritance of mitochondria protein 9, mitochondrial</fullName>
    </recommendedName>
    <alternativeName>
        <fullName evidence="6">Found in mitochondrial proteome protein 29</fullName>
    </alternativeName>
</protein>
<keyword evidence="5" id="KW-0496">Mitochondrion</keyword>
<evidence type="ECO:0000256" key="4">
    <source>
        <dbReference type="ARBA" id="ARBA00022946"/>
    </source>
</evidence>